<evidence type="ECO:0000313" key="2">
    <source>
        <dbReference type="EMBL" id="KAB8293734.1"/>
    </source>
</evidence>
<dbReference type="EMBL" id="VIGI01000011">
    <property type="protein sequence ID" value="KAB8293734.1"/>
    <property type="molecule type" value="Genomic_DNA"/>
</dbReference>
<comment type="caution">
    <text evidence="2">The sequence shown here is derived from an EMBL/GenBank/DDBJ whole genome shotgun (WGS) entry which is preliminary data.</text>
</comment>
<evidence type="ECO:0000313" key="3">
    <source>
        <dbReference type="Proteomes" id="UP000326757"/>
    </source>
</evidence>
<sequence>MSLAPLKTETRATQKNQNAVAHKNTAAETVTKRKTSAMISGCATPEIVVYAGYTSAKFWLMPSNARPPVDHQASHVRAVHEDGDEHAQALEGDARDEDREGVAGGLRARDDRGEGAAEHDGEDGEDPGGRHGLQRLLFRVEEVAVLDYGDGEEMMIKRTISNRKTISPRAVNPLNLCEGNVLIVDHG</sequence>
<reference evidence="2 3" key="1">
    <citation type="submission" date="2019-06" db="EMBL/GenBank/DDBJ databases">
        <title>Genome Sequence of the Brown Rot Fungal Pathogen Monilinia laxa.</title>
        <authorList>
            <person name="De Miccolis Angelini R.M."/>
            <person name="Landi L."/>
            <person name="Abate D."/>
            <person name="Pollastro S."/>
            <person name="Romanazzi G."/>
            <person name="Faretra F."/>
        </authorList>
    </citation>
    <scope>NUCLEOTIDE SEQUENCE [LARGE SCALE GENOMIC DNA]</scope>
    <source>
        <strain evidence="2 3">Mlax316</strain>
    </source>
</reference>
<feature type="region of interest" description="Disordered" evidence="1">
    <location>
        <begin position="88"/>
        <end position="131"/>
    </location>
</feature>
<feature type="region of interest" description="Disordered" evidence="1">
    <location>
        <begin position="1"/>
        <end position="27"/>
    </location>
</feature>
<dbReference type="Proteomes" id="UP000326757">
    <property type="component" value="Unassembled WGS sequence"/>
</dbReference>
<dbReference type="AlphaFoldDB" id="A0A5N6JX55"/>
<proteinExistence type="predicted"/>
<feature type="compositionally biased region" description="Basic and acidic residues" evidence="1">
    <location>
        <begin position="88"/>
        <end position="119"/>
    </location>
</feature>
<organism evidence="2 3">
    <name type="scientific">Monilinia laxa</name>
    <name type="common">Brown rot fungus</name>
    <name type="synonym">Sclerotinia laxa</name>
    <dbReference type="NCBI Taxonomy" id="61186"/>
    <lineage>
        <taxon>Eukaryota</taxon>
        <taxon>Fungi</taxon>
        <taxon>Dikarya</taxon>
        <taxon>Ascomycota</taxon>
        <taxon>Pezizomycotina</taxon>
        <taxon>Leotiomycetes</taxon>
        <taxon>Helotiales</taxon>
        <taxon>Sclerotiniaceae</taxon>
        <taxon>Monilinia</taxon>
    </lineage>
</organism>
<name>A0A5N6JX55_MONLA</name>
<protein>
    <submittedName>
        <fullName evidence="2">Uncharacterized protein</fullName>
    </submittedName>
</protein>
<evidence type="ECO:0000256" key="1">
    <source>
        <dbReference type="SAM" id="MobiDB-lite"/>
    </source>
</evidence>
<keyword evidence="3" id="KW-1185">Reference proteome</keyword>
<gene>
    <name evidence="2" type="ORF">EYC80_009219</name>
</gene>
<accession>A0A5N6JX55</accession>